<evidence type="ECO:0000256" key="1">
    <source>
        <dbReference type="SAM" id="Coils"/>
    </source>
</evidence>
<protein>
    <submittedName>
        <fullName evidence="3">Uncharacterized protein</fullName>
    </submittedName>
</protein>
<evidence type="ECO:0000313" key="3">
    <source>
        <dbReference type="EMBL" id="EHY31217.1"/>
    </source>
</evidence>
<feature type="non-terminal residue" evidence="3">
    <location>
        <position position="209"/>
    </location>
</feature>
<keyword evidence="1" id="KW-0175">Coiled coil</keyword>
<comment type="caution">
    <text evidence="3">The sequence shown here is derived from an EMBL/GenBank/DDBJ whole genome shotgun (WGS) entry which is preliminary data.</text>
</comment>
<gene>
    <name evidence="3" type="ORF">HMPREF9440_01403</name>
</gene>
<keyword evidence="4" id="KW-1185">Reference proteome</keyword>
<reference evidence="3 4" key="1">
    <citation type="submission" date="2011-11" db="EMBL/GenBank/DDBJ databases">
        <authorList>
            <person name="Weinstock G."/>
            <person name="Sodergren E."/>
            <person name="Clifton S."/>
            <person name="Fulton L."/>
            <person name="Fulton B."/>
            <person name="Courtney L."/>
            <person name="Fronick C."/>
            <person name="Harrison M."/>
            <person name="Strong C."/>
            <person name="Farmer C."/>
            <person name="Delahaunty K."/>
            <person name="Markovic C."/>
            <person name="Hall O."/>
            <person name="Minx P."/>
            <person name="Tomlinson C."/>
            <person name="Mitreva M."/>
            <person name="Hou S."/>
            <person name="Chen J."/>
            <person name="Wollam A."/>
            <person name="Pepin K.H."/>
            <person name="Johnson M."/>
            <person name="Bhonagiri V."/>
            <person name="Zhang X."/>
            <person name="Suruliraj S."/>
            <person name="Warren W."/>
            <person name="Chinwalla A."/>
            <person name="Mardis E.R."/>
            <person name="Wilson R.K."/>
        </authorList>
    </citation>
    <scope>NUCLEOTIDE SEQUENCE [LARGE SCALE GENOMIC DNA]</scope>
    <source>
        <strain evidence="3 4">YIT 11816</strain>
    </source>
</reference>
<dbReference type="RefSeq" id="WP_008542337.1">
    <property type="nucleotide sequence ID" value="NZ_JH604965.1"/>
</dbReference>
<sequence length="209" mass="22586">MTSFEVWIPSGEAVLRNTETGEEMRLTSGSGPLSLGVIELAWRPGLGGVAPGAVPPESVKSAGEVQAEKADQVSPGLPPVPSVFGAAATEPPSIGALGDVPTRAQTLTPPDEELPFLSPKDPIHPQPVRTFDRTLDAPLEALTREDFELVLETLAKARNDVEGELEFLQEIEAEPETIDAMEDELDRIDARFAAVSERLLEWEAAERRR</sequence>
<dbReference type="EMBL" id="AFBQ01000199">
    <property type="protein sequence ID" value="EHY31217.1"/>
    <property type="molecule type" value="Genomic_DNA"/>
</dbReference>
<feature type="coiled-coil region" evidence="1">
    <location>
        <begin position="151"/>
        <end position="198"/>
    </location>
</feature>
<proteinExistence type="predicted"/>
<dbReference type="HOGENOM" id="CLU_1179722_0_0_4"/>
<name>H3KF86_9BURK</name>
<dbReference type="Proteomes" id="UP000004956">
    <property type="component" value="Unassembled WGS sequence"/>
</dbReference>
<evidence type="ECO:0000313" key="4">
    <source>
        <dbReference type="Proteomes" id="UP000004956"/>
    </source>
</evidence>
<evidence type="ECO:0000256" key="2">
    <source>
        <dbReference type="SAM" id="MobiDB-lite"/>
    </source>
</evidence>
<accession>H3KF86</accession>
<feature type="region of interest" description="Disordered" evidence="2">
    <location>
        <begin position="49"/>
        <end position="129"/>
    </location>
</feature>
<organism evidence="3 4">
    <name type="scientific">Sutterella parvirubra YIT 11816</name>
    <dbReference type="NCBI Taxonomy" id="762967"/>
    <lineage>
        <taxon>Bacteria</taxon>
        <taxon>Pseudomonadati</taxon>
        <taxon>Pseudomonadota</taxon>
        <taxon>Betaproteobacteria</taxon>
        <taxon>Burkholderiales</taxon>
        <taxon>Sutterellaceae</taxon>
        <taxon>Sutterella</taxon>
    </lineage>
</organism>
<dbReference type="AlphaFoldDB" id="H3KF86"/>